<sequence>MRKIVFLVLIGIFAAVAGWIAQRPTFHYLSDLRSEVALNVGESRGHGNLLAIQPELFTFDYQTPDRLRLKLEGYLKRAQDEGLLNDKTVVIFPEHIGTGFLLVGEKPLVYTARDSNEARHWLALGNPLKFTRAWLSSPAGENRFNEALLRMKAWDMAGTYQVLFGTLARTFNVTIIAGSIILPSPSLQDGLLRVGSGRLYNTSLTFGPDGAPLSTLLKRRWRHGAKSTPVIPETLATRAGTVGLILGSDTLQAVPSLSIDALIIPSVNETSQQSLDTALMLTKAQVGLQVFPNGKFWELLVTGQSTLKLNGQPVLKASGTGAKLLNVWL</sequence>
<evidence type="ECO:0008006" key="3">
    <source>
        <dbReference type="Google" id="ProtNLM"/>
    </source>
</evidence>
<dbReference type="OrthoDB" id="6930495at2"/>
<reference evidence="1 2" key="1">
    <citation type="journal article" date="2015" name="Stand. Genomic Sci.">
        <title>Genomic Encyclopedia of Bacterial and Archaeal Type Strains, Phase III: the genomes of soil and plant-associated and newly described type strains.</title>
        <authorList>
            <person name="Whitman W.B."/>
            <person name="Woyke T."/>
            <person name="Klenk H.P."/>
            <person name="Zhou Y."/>
            <person name="Lilburn T.G."/>
            <person name="Beck B.J."/>
            <person name="De Vos P."/>
            <person name="Vandamme P."/>
            <person name="Eisen J.A."/>
            <person name="Garrity G."/>
            <person name="Hugenholtz P."/>
            <person name="Kyrpides N.C."/>
        </authorList>
    </citation>
    <scope>NUCLEOTIDE SEQUENCE [LARGE SCALE GENOMIC DNA]</scope>
    <source>
        <strain evidence="1 2">CGMCC 1.6858</strain>
    </source>
</reference>
<dbReference type="EMBL" id="VLKY01000009">
    <property type="protein sequence ID" value="TWI53098.1"/>
    <property type="molecule type" value="Genomic_DNA"/>
</dbReference>
<keyword evidence="2" id="KW-1185">Reference proteome</keyword>
<accession>A0A562Q8R1</accession>
<dbReference type="InterPro" id="IPR036526">
    <property type="entry name" value="C-N_Hydrolase_sf"/>
</dbReference>
<gene>
    <name evidence="1" type="ORF">IQ22_02941</name>
</gene>
<comment type="caution">
    <text evidence="1">The sequence shown here is derived from an EMBL/GenBank/DDBJ whole genome shotgun (WGS) entry which is preliminary data.</text>
</comment>
<dbReference type="AlphaFoldDB" id="A0A562Q8R1"/>
<organism evidence="1 2">
    <name type="scientific">Pseudomonas duriflava</name>
    <dbReference type="NCBI Taxonomy" id="459528"/>
    <lineage>
        <taxon>Bacteria</taxon>
        <taxon>Pseudomonadati</taxon>
        <taxon>Pseudomonadota</taxon>
        <taxon>Gammaproteobacteria</taxon>
        <taxon>Pseudomonadales</taxon>
        <taxon>Pseudomonadaceae</taxon>
        <taxon>Pseudomonas</taxon>
    </lineage>
</organism>
<evidence type="ECO:0000313" key="1">
    <source>
        <dbReference type="EMBL" id="TWI53098.1"/>
    </source>
</evidence>
<dbReference type="RefSeq" id="WP_145143153.1">
    <property type="nucleotide sequence ID" value="NZ_VLKY01000009.1"/>
</dbReference>
<dbReference type="Gene3D" id="3.60.110.10">
    <property type="entry name" value="Carbon-nitrogen hydrolase"/>
    <property type="match status" value="1"/>
</dbReference>
<dbReference type="Proteomes" id="UP000316905">
    <property type="component" value="Unassembled WGS sequence"/>
</dbReference>
<proteinExistence type="predicted"/>
<protein>
    <recommendedName>
        <fullName evidence="3">Carbon-nitrogen hydrolase</fullName>
    </recommendedName>
</protein>
<name>A0A562Q8R1_9PSED</name>
<evidence type="ECO:0000313" key="2">
    <source>
        <dbReference type="Proteomes" id="UP000316905"/>
    </source>
</evidence>
<dbReference type="SUPFAM" id="SSF56317">
    <property type="entry name" value="Carbon-nitrogen hydrolase"/>
    <property type="match status" value="1"/>
</dbReference>